<evidence type="ECO:0000256" key="4">
    <source>
        <dbReference type="ARBA" id="ARBA00022475"/>
    </source>
</evidence>
<dbReference type="InterPro" id="IPR004358">
    <property type="entry name" value="Sig_transdc_His_kin-like_C"/>
</dbReference>
<gene>
    <name evidence="10" type="ordered locus">DP1946</name>
</gene>
<dbReference type="HOGENOM" id="CLU_302021_0_0_7"/>
<dbReference type="SMART" id="SM00387">
    <property type="entry name" value="HATPase_c"/>
    <property type="match status" value="1"/>
</dbReference>
<evidence type="ECO:0000259" key="9">
    <source>
        <dbReference type="PROSITE" id="PS50109"/>
    </source>
</evidence>
<dbReference type="eggNOG" id="COG4564">
    <property type="taxonomic scope" value="Bacteria"/>
</dbReference>
<comment type="subcellular location">
    <subcellularLocation>
        <location evidence="2">Cell membrane</location>
        <topology evidence="2">Multi-pass membrane protein</topology>
    </subcellularLocation>
</comment>
<feature type="transmembrane region" description="Helical" evidence="8">
    <location>
        <begin position="344"/>
        <end position="367"/>
    </location>
</feature>
<dbReference type="AlphaFoldDB" id="Q6ALV0"/>
<dbReference type="Gene3D" id="3.30.450.20">
    <property type="entry name" value="PAS domain"/>
    <property type="match status" value="3"/>
</dbReference>
<dbReference type="Pfam" id="PF08448">
    <property type="entry name" value="PAS_4"/>
    <property type="match status" value="1"/>
</dbReference>
<keyword evidence="10" id="KW-0418">Kinase</keyword>
<accession>Q6ALV0</accession>
<dbReference type="Proteomes" id="UP000000602">
    <property type="component" value="Chromosome"/>
</dbReference>
<dbReference type="KEGG" id="dps:DP1946"/>
<evidence type="ECO:0000256" key="6">
    <source>
        <dbReference type="ARBA" id="ARBA00022989"/>
    </source>
</evidence>
<dbReference type="InterPro" id="IPR033480">
    <property type="entry name" value="sCache_2"/>
</dbReference>
<keyword evidence="10" id="KW-0808">Transferase</keyword>
<dbReference type="PROSITE" id="PS50109">
    <property type="entry name" value="HIS_KIN"/>
    <property type="match status" value="1"/>
</dbReference>
<evidence type="ECO:0000256" key="3">
    <source>
        <dbReference type="ARBA" id="ARBA00012438"/>
    </source>
</evidence>
<dbReference type="OrthoDB" id="5439205at2"/>
<dbReference type="EMBL" id="CR522870">
    <property type="protein sequence ID" value="CAG36675.1"/>
    <property type="molecule type" value="Genomic_DNA"/>
</dbReference>
<dbReference type="InterPro" id="IPR005467">
    <property type="entry name" value="His_kinase_dom"/>
</dbReference>
<evidence type="ECO:0000256" key="1">
    <source>
        <dbReference type="ARBA" id="ARBA00000085"/>
    </source>
</evidence>
<dbReference type="GO" id="GO:0005886">
    <property type="term" value="C:plasma membrane"/>
    <property type="evidence" value="ECO:0007669"/>
    <property type="project" value="UniProtKB-SubCell"/>
</dbReference>
<sequence length="988" mass="111875">MLLNKARRDVKASLSIAPFWASATVIFVLYLFTGTYWVIDECKKYAGVLAFTEEEYLRQSRHALQNTTEGILASIQRQESLVEQEVKKEVQEQVQEAYTLTSHFYNMYNETIPKKKLQQMISEALRPMRWDMGRGYFFITDTRANTFVLQAGSPEMENMPVEKTLLSAFKEITNGQGAGFFSYLAEKPNSSDGKYSKISFIKKFSPYNWIIGTGVYLDQFARHGQKKTLAIMEGSRFGDGGYFLCFDGEGRTVIDFDKLRTGRSISSLKDIDGNSYGLELQKIGATGLRSGFLIYKMPDHFGNPVQRLSYVANYQPWNWTIVASVELSAMQEALNIAEDRHKDALIHGIVFYCLTVFLTIILVFFIARHYSIKIRNEFNIFTDLFVQVNKKNLAFKRDSFTYREFETLGLYANKIIADRNNTEKILQSNELRLETLLQLWSIAPEGIVGLAQFSLQKMVAMLDSEYGYIALYDDEKKQLSLLATEGFSAKQEGIEKVFSFSGHSLPARVARLGRTFFDNTASIKNNTEIYPARVVIKNYLNVPHLDGTSPTIIAGLCNKNGKYDEQDSKQISLVLNGLWHVYSKHNDQLEMERLRVLLHSIYDSQPSLFVVVNKRCVITYCNIATEKYVGQPLESIEKKDFEEIFPRLKAYKANIIGVTNTRVPFEKANIPRNSSGTIYYETITIFPLSSDKIMGAVIRLDDVTEKVKIDDIMAQSQKMLSVSGIAAGMAYEMNKPLLGLSRNMQLIRKSFFENIAANQNTAEESGLDLQALNHYLEKRGVNTLLNSIDEYTYRAIGLVKNMLSVGHQGDTQYSFEDIVALTESAIDLVKSDHDIQKNIDLESITIERDFADKLPMISCSRVNIQQVLFNILVNALYALGTDQDTRLQKRIKISISQNIRWISINIKDNGPGMDLITAKRIFEPFYSTKPKGLGTGLGLSIATFIVRNQHAGLLDAHSVLGEGTTFMIKLPLNRTSYNPDLLLNPGCS</sequence>
<keyword evidence="6 8" id="KW-1133">Transmembrane helix</keyword>
<dbReference type="PRINTS" id="PR00344">
    <property type="entry name" value="BCTRLSENSOR"/>
</dbReference>
<dbReference type="CDD" id="cd18774">
    <property type="entry name" value="PDC2_HK_sensor"/>
    <property type="match status" value="1"/>
</dbReference>
<dbReference type="RefSeq" id="WP_011189187.1">
    <property type="nucleotide sequence ID" value="NC_006138.1"/>
</dbReference>
<dbReference type="InterPro" id="IPR013656">
    <property type="entry name" value="PAS_4"/>
</dbReference>
<keyword evidence="7 8" id="KW-0472">Membrane</keyword>
<dbReference type="Pfam" id="PF13185">
    <property type="entry name" value="GAF_2"/>
    <property type="match status" value="1"/>
</dbReference>
<evidence type="ECO:0000256" key="5">
    <source>
        <dbReference type="ARBA" id="ARBA00022692"/>
    </source>
</evidence>
<comment type="catalytic activity">
    <reaction evidence="1">
        <text>ATP + protein L-histidine = ADP + protein N-phospho-L-histidine.</text>
        <dbReference type="EC" id="2.7.13.3"/>
    </reaction>
</comment>
<dbReference type="InterPro" id="IPR036890">
    <property type="entry name" value="HATPase_C_sf"/>
</dbReference>
<dbReference type="PANTHER" id="PTHR43065:SF42">
    <property type="entry name" value="TWO-COMPONENT SENSOR PPRA"/>
    <property type="match status" value="1"/>
</dbReference>
<dbReference type="STRING" id="177439.DP1946"/>
<evidence type="ECO:0000256" key="2">
    <source>
        <dbReference type="ARBA" id="ARBA00004651"/>
    </source>
</evidence>
<dbReference type="SUPFAM" id="SSF55874">
    <property type="entry name" value="ATPase domain of HSP90 chaperone/DNA topoisomerase II/histidine kinase"/>
    <property type="match status" value="1"/>
</dbReference>
<dbReference type="InterPro" id="IPR003018">
    <property type="entry name" value="GAF"/>
</dbReference>
<dbReference type="Pfam" id="PF08269">
    <property type="entry name" value="dCache_2"/>
    <property type="match status" value="1"/>
</dbReference>
<dbReference type="eggNOG" id="COG3852">
    <property type="taxonomic scope" value="Bacteria"/>
</dbReference>
<reference evidence="11" key="1">
    <citation type="journal article" date="2004" name="Environ. Microbiol.">
        <title>The genome of Desulfotalea psychrophila, a sulfate-reducing bacterium from permanently cold Arctic sediments.</title>
        <authorList>
            <person name="Rabus R."/>
            <person name="Ruepp A."/>
            <person name="Frickey T."/>
            <person name="Rattei T."/>
            <person name="Fartmann B."/>
            <person name="Stark M."/>
            <person name="Bauer M."/>
            <person name="Zibat A."/>
            <person name="Lombardot T."/>
            <person name="Becker I."/>
            <person name="Amann J."/>
            <person name="Gellner K."/>
            <person name="Teeling H."/>
            <person name="Leuschner W.D."/>
            <person name="Gloeckner F.-O."/>
            <person name="Lupas A.N."/>
            <person name="Amann R."/>
            <person name="Klenk H.-P."/>
        </authorList>
    </citation>
    <scope>NUCLEOTIDE SEQUENCE [LARGE SCALE GENOMIC DNA]</scope>
    <source>
        <strain evidence="11">DSM 12343 / LSv54</strain>
    </source>
</reference>
<keyword evidence="5 8" id="KW-0812">Transmembrane</keyword>
<dbReference type="Gene3D" id="3.30.565.10">
    <property type="entry name" value="Histidine kinase-like ATPase, C-terminal domain"/>
    <property type="match status" value="1"/>
</dbReference>
<evidence type="ECO:0000313" key="10">
    <source>
        <dbReference type="EMBL" id="CAG36675.1"/>
    </source>
</evidence>
<name>Q6ALV0_DESPS</name>
<dbReference type="InterPro" id="IPR004010">
    <property type="entry name" value="Double_Cache_2"/>
</dbReference>
<dbReference type="Pfam" id="PF02518">
    <property type="entry name" value="HATPase_c"/>
    <property type="match status" value="1"/>
</dbReference>
<feature type="domain" description="Histidine kinase" evidence="9">
    <location>
        <begin position="728"/>
        <end position="974"/>
    </location>
</feature>
<protein>
    <recommendedName>
        <fullName evidence="3">histidine kinase</fullName>
        <ecNumber evidence="3">2.7.13.3</ecNumber>
    </recommendedName>
</protein>
<evidence type="ECO:0000256" key="7">
    <source>
        <dbReference type="ARBA" id="ARBA00023136"/>
    </source>
</evidence>
<dbReference type="NCBIfam" id="TIGR00229">
    <property type="entry name" value="sensory_box"/>
    <property type="match status" value="1"/>
</dbReference>
<keyword evidence="11" id="KW-1185">Reference proteome</keyword>
<dbReference type="SUPFAM" id="SSF55785">
    <property type="entry name" value="PYP-like sensor domain (PAS domain)"/>
    <property type="match status" value="1"/>
</dbReference>
<evidence type="ECO:0000256" key="8">
    <source>
        <dbReference type="SAM" id="Phobius"/>
    </source>
</evidence>
<organism evidence="10 11">
    <name type="scientific">Desulfotalea psychrophila (strain LSv54 / DSM 12343)</name>
    <dbReference type="NCBI Taxonomy" id="177439"/>
    <lineage>
        <taxon>Bacteria</taxon>
        <taxon>Pseudomonadati</taxon>
        <taxon>Thermodesulfobacteriota</taxon>
        <taxon>Desulfobulbia</taxon>
        <taxon>Desulfobulbales</taxon>
        <taxon>Desulfocapsaceae</taxon>
        <taxon>Desulfotalea</taxon>
    </lineage>
</organism>
<dbReference type="SMART" id="SM01049">
    <property type="entry name" value="Cache_2"/>
    <property type="match status" value="2"/>
</dbReference>
<dbReference type="InterPro" id="IPR000014">
    <property type="entry name" value="PAS"/>
</dbReference>
<evidence type="ECO:0000313" key="11">
    <source>
        <dbReference type="Proteomes" id="UP000000602"/>
    </source>
</evidence>
<dbReference type="PANTHER" id="PTHR43065">
    <property type="entry name" value="SENSOR HISTIDINE KINASE"/>
    <property type="match status" value="1"/>
</dbReference>
<feature type="transmembrane region" description="Helical" evidence="8">
    <location>
        <begin position="12"/>
        <end position="39"/>
    </location>
</feature>
<dbReference type="InterPro" id="IPR003594">
    <property type="entry name" value="HATPase_dom"/>
</dbReference>
<dbReference type="Gene3D" id="1.10.287.130">
    <property type="match status" value="1"/>
</dbReference>
<dbReference type="InterPro" id="IPR035965">
    <property type="entry name" value="PAS-like_dom_sf"/>
</dbReference>
<dbReference type="GO" id="GO:0004673">
    <property type="term" value="F:protein histidine kinase activity"/>
    <property type="evidence" value="ECO:0007669"/>
    <property type="project" value="UniProtKB-EC"/>
</dbReference>
<keyword evidence="4" id="KW-1003">Cell membrane</keyword>
<proteinExistence type="predicted"/>
<dbReference type="EC" id="2.7.13.3" evidence="3"/>